<dbReference type="AlphaFoldDB" id="A0A4W3II57"/>
<dbReference type="Pfam" id="PF24681">
    <property type="entry name" value="Kelch_KLHDC2_KLHL20_DRC7"/>
    <property type="match status" value="2"/>
</dbReference>
<proteinExistence type="predicted"/>
<dbReference type="InterPro" id="IPR051568">
    <property type="entry name" value="LZTR1/Attractin"/>
</dbReference>
<keyword evidence="2" id="KW-0677">Repeat</keyword>
<organism evidence="4 5">
    <name type="scientific">Callorhinchus milii</name>
    <name type="common">Ghost shark</name>
    <dbReference type="NCBI Taxonomy" id="7868"/>
    <lineage>
        <taxon>Eukaryota</taxon>
        <taxon>Metazoa</taxon>
        <taxon>Chordata</taxon>
        <taxon>Craniata</taxon>
        <taxon>Vertebrata</taxon>
        <taxon>Chondrichthyes</taxon>
        <taxon>Holocephali</taxon>
        <taxon>Chimaeriformes</taxon>
        <taxon>Callorhinchidae</taxon>
        <taxon>Callorhinchus</taxon>
    </lineage>
</organism>
<dbReference type="OrthoDB" id="432528at2759"/>
<accession>A0A4W3II57</accession>
<evidence type="ECO:0000256" key="3">
    <source>
        <dbReference type="SAM" id="MobiDB-lite"/>
    </source>
</evidence>
<dbReference type="PANTHER" id="PTHR46376">
    <property type="entry name" value="LEUCINE-ZIPPER-LIKE TRANSCRIPTIONAL REGULATOR 1"/>
    <property type="match status" value="1"/>
</dbReference>
<evidence type="ECO:0000313" key="4">
    <source>
        <dbReference type="Ensembl" id="ENSCMIP00000020569.1"/>
    </source>
</evidence>
<reference evidence="4" key="5">
    <citation type="submission" date="2025-09" db="UniProtKB">
        <authorList>
            <consortium name="Ensembl"/>
        </authorList>
    </citation>
    <scope>IDENTIFICATION</scope>
</reference>
<evidence type="ECO:0000256" key="1">
    <source>
        <dbReference type="ARBA" id="ARBA00022441"/>
    </source>
</evidence>
<sequence>MPARANPPRSNFLRHLSSVLGWEGTWWPAVRCLSEQYLDVTASSRIMDIGLSAWRQLPQCGPAPEERCKHACCVFKGYMYLFGGRRQNGLKDFWRYSVVQNKWEKLDQAEGTAPEELEEPSLVAHEGVLYVFGGMMDSAYTQGKTPLWMYDIGASRWTHWHKLSSTDTEKQAPINRREHSAVVFEAKMYIYGGYVDIKGPSQEFWSFTFELEEWRPVLSSSAEISPGPRYSHSAIVYRTGMYLFGGLVGLMEQSDFWRWDFDSNTWSRIKARCGPQQLVGHSAVVYQDSMLIFGGGRNHKSADNSLWKFQLTTRSWERLTPATDRAPPARIYHCTIGAGPGFSPAARGLPTASTNGPPEEPDRSPIHPPLPDDHDDDSGIEMTTFRMCSGPPPEEGPAQADLGEPGGPPPPTDSLPEVLLVVGGKPLSEHKFISMWQMKLCERFLKS</sequence>
<name>A0A4W3II57_CALMI</name>
<dbReference type="Gene3D" id="2.120.10.80">
    <property type="entry name" value="Kelch-type beta propeller"/>
    <property type="match status" value="2"/>
</dbReference>
<reference evidence="5" key="2">
    <citation type="journal article" date="2007" name="PLoS Biol.">
        <title>Survey sequencing and comparative analysis of the elephant shark (Callorhinchus milii) genome.</title>
        <authorList>
            <person name="Venkatesh B."/>
            <person name="Kirkness E.F."/>
            <person name="Loh Y.H."/>
            <person name="Halpern A.L."/>
            <person name="Lee A.P."/>
            <person name="Johnson J."/>
            <person name="Dandona N."/>
            <person name="Viswanathan L.D."/>
            <person name="Tay A."/>
            <person name="Venter J.C."/>
            <person name="Strausberg R.L."/>
            <person name="Brenner S."/>
        </authorList>
    </citation>
    <scope>NUCLEOTIDE SEQUENCE [LARGE SCALE GENOMIC DNA]</scope>
</reference>
<dbReference type="Ensembl" id="ENSCMIT00000020943.1">
    <property type="protein sequence ID" value="ENSCMIP00000020569.1"/>
    <property type="gene ID" value="ENSCMIG00000009467.1"/>
</dbReference>
<reference evidence="4" key="4">
    <citation type="submission" date="2025-08" db="UniProtKB">
        <authorList>
            <consortium name="Ensembl"/>
        </authorList>
    </citation>
    <scope>IDENTIFICATION</scope>
</reference>
<gene>
    <name evidence="4" type="primary">klhdc3l</name>
</gene>
<dbReference type="Proteomes" id="UP000314986">
    <property type="component" value="Unassembled WGS sequence"/>
</dbReference>
<protein>
    <submittedName>
        <fullName evidence="4">Host cell factor 2-like</fullName>
    </submittedName>
</protein>
<reference evidence="5" key="1">
    <citation type="journal article" date="2006" name="Science">
        <title>Ancient noncoding elements conserved in the human genome.</title>
        <authorList>
            <person name="Venkatesh B."/>
            <person name="Kirkness E.F."/>
            <person name="Loh Y.H."/>
            <person name="Halpern A.L."/>
            <person name="Lee A.P."/>
            <person name="Johnson J."/>
            <person name="Dandona N."/>
            <person name="Viswanathan L.D."/>
            <person name="Tay A."/>
            <person name="Venter J.C."/>
            <person name="Strausberg R.L."/>
            <person name="Brenner S."/>
        </authorList>
    </citation>
    <scope>NUCLEOTIDE SEQUENCE [LARGE SCALE GENOMIC DNA]</scope>
</reference>
<reference evidence="5" key="3">
    <citation type="journal article" date="2014" name="Nature">
        <title>Elephant shark genome provides unique insights into gnathostome evolution.</title>
        <authorList>
            <consortium name="International Elephant Shark Genome Sequencing Consortium"/>
            <person name="Venkatesh B."/>
            <person name="Lee A.P."/>
            <person name="Ravi V."/>
            <person name="Maurya A.K."/>
            <person name="Lian M.M."/>
            <person name="Swann J.B."/>
            <person name="Ohta Y."/>
            <person name="Flajnik M.F."/>
            <person name="Sutoh Y."/>
            <person name="Kasahara M."/>
            <person name="Hoon S."/>
            <person name="Gangu V."/>
            <person name="Roy S.W."/>
            <person name="Irimia M."/>
            <person name="Korzh V."/>
            <person name="Kondrychyn I."/>
            <person name="Lim Z.W."/>
            <person name="Tay B.H."/>
            <person name="Tohari S."/>
            <person name="Kong K.W."/>
            <person name="Ho S."/>
            <person name="Lorente-Galdos B."/>
            <person name="Quilez J."/>
            <person name="Marques-Bonet T."/>
            <person name="Raney B.J."/>
            <person name="Ingham P.W."/>
            <person name="Tay A."/>
            <person name="Hillier L.W."/>
            <person name="Minx P."/>
            <person name="Boehm T."/>
            <person name="Wilson R.K."/>
            <person name="Brenner S."/>
            <person name="Warren W.C."/>
        </authorList>
    </citation>
    <scope>NUCLEOTIDE SEQUENCE [LARGE SCALE GENOMIC DNA]</scope>
</reference>
<dbReference type="OMA" id="TESCNEP"/>
<dbReference type="SUPFAM" id="SSF117281">
    <property type="entry name" value="Kelch motif"/>
    <property type="match status" value="1"/>
</dbReference>
<keyword evidence="5" id="KW-1185">Reference proteome</keyword>
<evidence type="ECO:0000256" key="2">
    <source>
        <dbReference type="ARBA" id="ARBA00022737"/>
    </source>
</evidence>
<keyword evidence="1" id="KW-0880">Kelch repeat</keyword>
<dbReference type="GeneTree" id="ENSGT00940000165735"/>
<dbReference type="InParanoid" id="A0A4W3II57"/>
<feature type="region of interest" description="Disordered" evidence="3">
    <location>
        <begin position="343"/>
        <end position="416"/>
    </location>
</feature>
<dbReference type="KEGG" id="cmk:103180482"/>
<dbReference type="GO" id="GO:0005794">
    <property type="term" value="C:Golgi apparatus"/>
    <property type="evidence" value="ECO:0007669"/>
    <property type="project" value="TreeGrafter"/>
</dbReference>
<evidence type="ECO:0000313" key="5">
    <source>
        <dbReference type="Proteomes" id="UP000314986"/>
    </source>
</evidence>
<dbReference type="PANTHER" id="PTHR46376:SF1">
    <property type="entry name" value="LEUCINE-ZIPPER-LIKE TRANSCRIPTIONAL REGULATOR 1"/>
    <property type="match status" value="1"/>
</dbReference>
<dbReference type="GeneID" id="103180482"/>
<dbReference type="InterPro" id="IPR015915">
    <property type="entry name" value="Kelch-typ_b-propeller"/>
</dbReference>